<dbReference type="PANTHER" id="PTHR43102">
    <property type="entry name" value="SLR1143 PROTEIN"/>
    <property type="match status" value="1"/>
</dbReference>
<name>A0A7X2MUL3_ENTAG</name>
<gene>
    <name evidence="2" type="ORF">GKC49_32385</name>
</gene>
<organism evidence="2 3">
    <name type="scientific">Enterobacter agglomerans</name>
    <name type="common">Erwinia herbicola</name>
    <name type="synonym">Pantoea agglomerans</name>
    <dbReference type="NCBI Taxonomy" id="549"/>
    <lineage>
        <taxon>Bacteria</taxon>
        <taxon>Pseudomonadati</taxon>
        <taxon>Pseudomonadota</taxon>
        <taxon>Gammaproteobacteria</taxon>
        <taxon>Enterobacterales</taxon>
        <taxon>Erwiniaceae</taxon>
        <taxon>Pantoea</taxon>
        <taxon>Pantoea agglomerans group</taxon>
    </lineage>
</organism>
<protein>
    <submittedName>
        <fullName evidence="2">Bifunctional diguanylate cyclase/phosphodiesterase</fullName>
    </submittedName>
</protein>
<dbReference type="EMBL" id="WKLC01003026">
    <property type="protein sequence ID" value="MSE19631.1"/>
    <property type="molecule type" value="Genomic_DNA"/>
</dbReference>
<dbReference type="Gene3D" id="3.30.450.40">
    <property type="match status" value="1"/>
</dbReference>
<proteinExistence type="predicted"/>
<reference evidence="2 3" key="1">
    <citation type="submission" date="2019-11" db="EMBL/GenBank/DDBJ databases">
        <title>Draft Genome Sequence of Plant Growth-Promoting Rhizosphere-Associated Bacteria.</title>
        <authorList>
            <person name="Vasilyev I.Y."/>
            <person name="Radchenko V."/>
            <person name="Ilnitskaya E.V."/>
        </authorList>
    </citation>
    <scope>NUCLEOTIDE SEQUENCE [LARGE SCALE GENOMIC DNA]</scope>
    <source>
        <strain evidence="2 3">VRA_MhP_f</strain>
    </source>
</reference>
<dbReference type="Pfam" id="PF01590">
    <property type="entry name" value="GAF"/>
    <property type="match status" value="1"/>
</dbReference>
<dbReference type="InterPro" id="IPR003018">
    <property type="entry name" value="GAF"/>
</dbReference>
<dbReference type="AlphaFoldDB" id="A0A7X2MUL3"/>
<evidence type="ECO:0000313" key="2">
    <source>
        <dbReference type="EMBL" id="MSE19631.1"/>
    </source>
</evidence>
<feature type="domain" description="GAF" evidence="1">
    <location>
        <begin position="3"/>
        <end position="75"/>
    </location>
</feature>
<evidence type="ECO:0000259" key="1">
    <source>
        <dbReference type="Pfam" id="PF01590"/>
    </source>
</evidence>
<feature type="non-terminal residue" evidence="2">
    <location>
        <position position="78"/>
    </location>
</feature>
<evidence type="ECO:0000313" key="3">
    <source>
        <dbReference type="Proteomes" id="UP000461948"/>
    </source>
</evidence>
<dbReference type="Proteomes" id="UP000461948">
    <property type="component" value="Unassembled WGS sequence"/>
</dbReference>
<dbReference type="PANTHER" id="PTHR43102:SF2">
    <property type="entry name" value="GAF DOMAIN-CONTAINING PROTEIN"/>
    <property type="match status" value="1"/>
</dbReference>
<dbReference type="SUPFAM" id="SSF55781">
    <property type="entry name" value="GAF domain-like"/>
    <property type="match status" value="1"/>
</dbReference>
<accession>A0A7X2MUL3</accession>
<sequence length="78" mass="8714">PPTDALDRLTTLAARLFRVPVAFVSLIDEKRQFFASRYGLNISGTARNVAFCHHTLAQGDILCVPDTLKDPRFRDSPL</sequence>
<comment type="caution">
    <text evidence="2">The sequence shown here is derived from an EMBL/GenBank/DDBJ whole genome shotgun (WGS) entry which is preliminary data.</text>
</comment>
<feature type="non-terminal residue" evidence="2">
    <location>
        <position position="1"/>
    </location>
</feature>
<dbReference type="InterPro" id="IPR029016">
    <property type="entry name" value="GAF-like_dom_sf"/>
</dbReference>